<comment type="caution">
    <text evidence="1">The sequence shown here is derived from an EMBL/GenBank/DDBJ whole genome shotgun (WGS) entry which is preliminary data.</text>
</comment>
<name>A0A1F4TQY3_UNCSA</name>
<dbReference type="AlphaFoldDB" id="A0A1F4TQY3"/>
<reference evidence="1 2" key="1">
    <citation type="journal article" date="2016" name="Nat. Commun.">
        <title>Thousands of microbial genomes shed light on interconnected biogeochemical processes in an aquifer system.</title>
        <authorList>
            <person name="Anantharaman K."/>
            <person name="Brown C.T."/>
            <person name="Hug L.A."/>
            <person name="Sharon I."/>
            <person name="Castelle C.J."/>
            <person name="Probst A.J."/>
            <person name="Thomas B.C."/>
            <person name="Singh A."/>
            <person name="Wilkins M.J."/>
            <person name="Karaoz U."/>
            <person name="Brodie E.L."/>
            <person name="Williams K.H."/>
            <person name="Hubbard S.S."/>
            <person name="Banfield J.F."/>
        </authorList>
    </citation>
    <scope>NUCLEOTIDE SEQUENCE [LARGE SCALE GENOMIC DNA]</scope>
</reference>
<evidence type="ECO:0008006" key="3">
    <source>
        <dbReference type="Google" id="ProtNLM"/>
    </source>
</evidence>
<dbReference type="Pfam" id="PF08843">
    <property type="entry name" value="AbiEii"/>
    <property type="match status" value="1"/>
</dbReference>
<sequence>MLNKEKHQLIMGQILREIHSDVSLAPLLGFKGGTCAYFFYGLPRFSVDLDFDLLSPSEENQKLVFDKVKLILAKYGEIKDNRIKRFTVFALLSYGDDDHNIKIEINTRQLVPNIKEQYELKEYLGISMFAAKKDYLFAGKLIALTLRTQIAMRDVYDSYYFAKKNWDINAALILARTGKKTKDYLGDCVAFIEKIKDNQILQGLGELLNEKEKAWVKNHLKTEVIFMLKNYISVLR</sequence>
<protein>
    <recommendedName>
        <fullName evidence="3">Nucleotidyltransferase</fullName>
    </recommendedName>
</protein>
<evidence type="ECO:0000313" key="2">
    <source>
        <dbReference type="Proteomes" id="UP000177309"/>
    </source>
</evidence>
<proteinExistence type="predicted"/>
<accession>A0A1F4TQY3</accession>
<organism evidence="1 2">
    <name type="scientific">candidate division WOR-1 bacterium RIFOXYC2_FULL_41_25</name>
    <dbReference type="NCBI Taxonomy" id="1802586"/>
    <lineage>
        <taxon>Bacteria</taxon>
        <taxon>Bacillati</taxon>
        <taxon>Saganbacteria</taxon>
    </lineage>
</organism>
<gene>
    <name evidence="1" type="ORF">A2462_05330</name>
</gene>
<dbReference type="EMBL" id="MEUI01000011">
    <property type="protein sequence ID" value="OGC34999.1"/>
    <property type="molecule type" value="Genomic_DNA"/>
</dbReference>
<dbReference type="InterPro" id="IPR014942">
    <property type="entry name" value="AbiEii"/>
</dbReference>
<dbReference type="Proteomes" id="UP000177309">
    <property type="component" value="Unassembled WGS sequence"/>
</dbReference>
<evidence type="ECO:0000313" key="1">
    <source>
        <dbReference type="EMBL" id="OGC34999.1"/>
    </source>
</evidence>
<dbReference type="Gene3D" id="3.10.450.620">
    <property type="entry name" value="JHP933, nucleotidyltransferase-like core domain"/>
    <property type="match status" value="1"/>
</dbReference>